<dbReference type="InterPro" id="IPR013221">
    <property type="entry name" value="Mur_ligase_cen"/>
</dbReference>
<dbReference type="Proteomes" id="UP001273505">
    <property type="component" value="Unassembled WGS sequence"/>
</dbReference>
<dbReference type="PANTHER" id="PTHR43692">
    <property type="entry name" value="UDP-N-ACETYLMURAMOYLALANINE--D-GLUTAMATE LIGASE"/>
    <property type="match status" value="1"/>
</dbReference>
<keyword evidence="6 7" id="KW-0067">ATP-binding</keyword>
<evidence type="ECO:0000259" key="9">
    <source>
        <dbReference type="Pfam" id="PF02875"/>
    </source>
</evidence>
<dbReference type="HAMAP" id="MF_00639">
    <property type="entry name" value="MurD"/>
    <property type="match status" value="1"/>
</dbReference>
<dbReference type="Pfam" id="PF02875">
    <property type="entry name" value="Mur_ligase_C"/>
    <property type="match status" value="1"/>
</dbReference>
<evidence type="ECO:0000256" key="4">
    <source>
        <dbReference type="ARBA" id="ARBA00022598"/>
    </source>
</evidence>
<dbReference type="InterPro" id="IPR036615">
    <property type="entry name" value="Mur_ligase_C_dom_sf"/>
</dbReference>
<dbReference type="PANTHER" id="PTHR43692:SF1">
    <property type="entry name" value="UDP-N-ACETYLMURAMOYLALANINE--D-GLUTAMATE LIGASE"/>
    <property type="match status" value="1"/>
</dbReference>
<evidence type="ECO:0000313" key="11">
    <source>
        <dbReference type="EMBL" id="MDX6847943.1"/>
    </source>
</evidence>
<evidence type="ECO:0000256" key="2">
    <source>
        <dbReference type="ARBA" id="ARBA00004752"/>
    </source>
</evidence>
<dbReference type="SUPFAM" id="SSF53623">
    <property type="entry name" value="MurD-like peptide ligases, catalytic domain"/>
    <property type="match status" value="1"/>
</dbReference>
<evidence type="ECO:0000256" key="5">
    <source>
        <dbReference type="ARBA" id="ARBA00022741"/>
    </source>
</evidence>
<feature type="domain" description="Mur ligase central" evidence="10">
    <location>
        <begin position="115"/>
        <end position="285"/>
    </location>
</feature>
<dbReference type="EC" id="6.3.2.9" evidence="7 8"/>
<dbReference type="Gene3D" id="3.90.190.20">
    <property type="entry name" value="Mur ligase, C-terminal domain"/>
    <property type="match status" value="1"/>
</dbReference>
<organism evidence="11 12">
    <name type="scientific">Gilvimarinus gilvus</name>
    <dbReference type="NCBI Taxonomy" id="3058038"/>
    <lineage>
        <taxon>Bacteria</taxon>
        <taxon>Pseudomonadati</taxon>
        <taxon>Pseudomonadota</taxon>
        <taxon>Gammaproteobacteria</taxon>
        <taxon>Cellvibrionales</taxon>
        <taxon>Cellvibrionaceae</taxon>
        <taxon>Gilvimarinus</taxon>
    </lineage>
</organism>
<sequence>MSGLIATSKCVAIVGTGVTGLSVARFLQGLQVRFAFFDTRVRPPNAELIAQEYPEIHCEFGRWDEDLLCSMDEVVVSPGVSLKQPQLVSAKERGVSLIGDIDLFVRYAKAPIIAITGSNAKSTVTTLVGDMAAQQGVHVAVGGNLGTPALDLLNESVELYVLELSSFQLETTTKLNAKVASVLNISPDHMDRYDSMQAYHAAKQRVYFGAEQVVVNRRDVLTHPPLSADAIVSGFGGSADFKNMGTQMRDGVLWLCDQLEPIMKVSELRIVGAHNVDNALAALAIGKAAGFERVAMLSALRNFEGLPHRCQWVMSVGGVGFIDDSKGTNVGATLAAINGLSQNDGKLVVMLGGIAKEANFSALLPALIEHARSIVVYGRDARILEESLCQFSKIKRVDTMLQACEQARLLAAPGDTVLLSPACASFDEFDNYVQRGEVFTRWVKEAANE</sequence>
<keyword evidence="7 8" id="KW-0131">Cell cycle</keyword>
<comment type="catalytic activity">
    <reaction evidence="7 8">
        <text>UDP-N-acetyl-alpha-D-muramoyl-L-alanine + D-glutamate + ATP = UDP-N-acetyl-alpha-D-muramoyl-L-alanyl-D-glutamate + ADP + phosphate + H(+)</text>
        <dbReference type="Rhea" id="RHEA:16429"/>
        <dbReference type="ChEBI" id="CHEBI:15378"/>
        <dbReference type="ChEBI" id="CHEBI:29986"/>
        <dbReference type="ChEBI" id="CHEBI:30616"/>
        <dbReference type="ChEBI" id="CHEBI:43474"/>
        <dbReference type="ChEBI" id="CHEBI:83898"/>
        <dbReference type="ChEBI" id="CHEBI:83900"/>
        <dbReference type="ChEBI" id="CHEBI:456216"/>
        <dbReference type="EC" id="6.3.2.9"/>
    </reaction>
</comment>
<reference evidence="11 12" key="1">
    <citation type="submission" date="2023-11" db="EMBL/GenBank/DDBJ databases">
        <title>Gilvimarinus fulvus sp. nov., isolated from the surface of Kelp.</title>
        <authorList>
            <person name="Sun Y.Y."/>
            <person name="Gong Y."/>
            <person name="Du Z.J."/>
        </authorList>
    </citation>
    <scope>NUCLEOTIDE SEQUENCE [LARGE SCALE GENOMIC DNA]</scope>
    <source>
        <strain evidence="11 12">SDUM040013</strain>
    </source>
</reference>
<dbReference type="InterPro" id="IPR036565">
    <property type="entry name" value="Mur-like_cat_sf"/>
</dbReference>
<evidence type="ECO:0000256" key="6">
    <source>
        <dbReference type="ARBA" id="ARBA00022840"/>
    </source>
</evidence>
<accession>A0ABU4RWA4</accession>
<keyword evidence="5 7" id="KW-0547">Nucleotide-binding</keyword>
<proteinExistence type="inferred from homology"/>
<dbReference type="RefSeq" id="WP_302724537.1">
    <property type="nucleotide sequence ID" value="NZ_JAULRU010000797.1"/>
</dbReference>
<dbReference type="Gene3D" id="3.40.1190.10">
    <property type="entry name" value="Mur-like, catalytic domain"/>
    <property type="match status" value="1"/>
</dbReference>
<evidence type="ECO:0000256" key="1">
    <source>
        <dbReference type="ARBA" id="ARBA00004496"/>
    </source>
</evidence>
<comment type="caution">
    <text evidence="11">The sequence shown here is derived from an EMBL/GenBank/DDBJ whole genome shotgun (WGS) entry which is preliminary data.</text>
</comment>
<protein>
    <recommendedName>
        <fullName evidence="7 8">UDP-N-acetylmuramoylalanine--D-glutamate ligase</fullName>
        <ecNumber evidence="7 8">6.3.2.9</ecNumber>
    </recommendedName>
    <alternativeName>
        <fullName evidence="7">D-glutamic acid-adding enzyme</fullName>
    </alternativeName>
    <alternativeName>
        <fullName evidence="7">UDP-N-acetylmuramoyl-L-alanyl-D-glutamate synthetase</fullName>
    </alternativeName>
</protein>
<comment type="subcellular location">
    <subcellularLocation>
        <location evidence="1 7 8">Cytoplasm</location>
    </subcellularLocation>
</comment>
<name>A0ABU4RWA4_9GAMM</name>
<dbReference type="InterPro" id="IPR004101">
    <property type="entry name" value="Mur_ligase_C"/>
</dbReference>
<dbReference type="Pfam" id="PF08245">
    <property type="entry name" value="Mur_ligase_M"/>
    <property type="match status" value="1"/>
</dbReference>
<keyword evidence="7 8" id="KW-0961">Cell wall biogenesis/degradation</keyword>
<dbReference type="EMBL" id="JAXAFO010000001">
    <property type="protein sequence ID" value="MDX6847943.1"/>
    <property type="molecule type" value="Genomic_DNA"/>
</dbReference>
<dbReference type="Gene3D" id="3.40.50.720">
    <property type="entry name" value="NAD(P)-binding Rossmann-like Domain"/>
    <property type="match status" value="1"/>
</dbReference>
<comment type="similarity">
    <text evidence="7">Belongs to the MurCDEF family.</text>
</comment>
<evidence type="ECO:0000256" key="8">
    <source>
        <dbReference type="RuleBase" id="RU003664"/>
    </source>
</evidence>
<feature type="binding site" evidence="7">
    <location>
        <begin position="117"/>
        <end position="123"/>
    </location>
    <ligand>
        <name>ATP</name>
        <dbReference type="ChEBI" id="CHEBI:30616"/>
    </ligand>
</feature>
<keyword evidence="3 7" id="KW-0963">Cytoplasm</keyword>
<gene>
    <name evidence="7 11" type="primary">murD</name>
    <name evidence="11" type="ORF">SCD92_01140</name>
</gene>
<comment type="function">
    <text evidence="7 8">Cell wall formation. Catalyzes the addition of glutamate to the nucleotide precursor UDP-N-acetylmuramoyl-L-alanine (UMA).</text>
</comment>
<keyword evidence="7 8" id="KW-0573">Peptidoglycan synthesis</keyword>
<dbReference type="Pfam" id="PF21799">
    <property type="entry name" value="MurD-like_N"/>
    <property type="match status" value="1"/>
</dbReference>
<evidence type="ECO:0000259" key="10">
    <source>
        <dbReference type="Pfam" id="PF08245"/>
    </source>
</evidence>
<keyword evidence="7 8" id="KW-0132">Cell division</keyword>
<dbReference type="InterPro" id="IPR005762">
    <property type="entry name" value="MurD"/>
</dbReference>
<keyword evidence="7 8" id="KW-0133">Cell shape</keyword>
<keyword evidence="4 7" id="KW-0436">Ligase</keyword>
<keyword evidence="12" id="KW-1185">Reference proteome</keyword>
<dbReference type="SUPFAM" id="SSF51984">
    <property type="entry name" value="MurCD N-terminal domain"/>
    <property type="match status" value="1"/>
</dbReference>
<evidence type="ECO:0000313" key="12">
    <source>
        <dbReference type="Proteomes" id="UP001273505"/>
    </source>
</evidence>
<dbReference type="GO" id="GO:0008764">
    <property type="term" value="F:UDP-N-acetylmuramoylalanine-D-glutamate ligase activity"/>
    <property type="evidence" value="ECO:0007669"/>
    <property type="project" value="UniProtKB-EC"/>
</dbReference>
<comment type="pathway">
    <text evidence="2 7 8">Cell wall biogenesis; peptidoglycan biosynthesis.</text>
</comment>
<dbReference type="NCBIfam" id="TIGR01087">
    <property type="entry name" value="murD"/>
    <property type="match status" value="1"/>
</dbReference>
<evidence type="ECO:0000256" key="7">
    <source>
        <dbReference type="HAMAP-Rule" id="MF_00639"/>
    </source>
</evidence>
<dbReference type="SUPFAM" id="SSF53244">
    <property type="entry name" value="MurD-like peptide ligases, peptide-binding domain"/>
    <property type="match status" value="1"/>
</dbReference>
<evidence type="ECO:0000256" key="3">
    <source>
        <dbReference type="ARBA" id="ARBA00022490"/>
    </source>
</evidence>
<feature type="domain" description="Mur ligase C-terminal" evidence="9">
    <location>
        <begin position="308"/>
        <end position="423"/>
    </location>
</feature>